<dbReference type="EMBL" id="CP071709">
    <property type="protein sequence ID" value="QVY63444.1"/>
    <property type="molecule type" value="Genomic_DNA"/>
</dbReference>
<gene>
    <name evidence="5" type="ORF">J1899_10510</name>
</gene>
<dbReference type="PROSITE" id="PS51409">
    <property type="entry name" value="ARGINASE_2"/>
    <property type="match status" value="1"/>
</dbReference>
<name>A0ABX8FHD8_9BACI</name>
<organism evidence="5 6">
    <name type="scientific">Cytobacillus gottheilii</name>
    <dbReference type="NCBI Taxonomy" id="859144"/>
    <lineage>
        <taxon>Bacteria</taxon>
        <taxon>Bacillati</taxon>
        <taxon>Bacillota</taxon>
        <taxon>Bacilli</taxon>
        <taxon>Bacillales</taxon>
        <taxon>Bacillaceae</taxon>
        <taxon>Cytobacillus</taxon>
    </lineage>
</organism>
<evidence type="ECO:0000256" key="1">
    <source>
        <dbReference type="ARBA" id="ARBA00022723"/>
    </source>
</evidence>
<dbReference type="PANTHER" id="PTHR43782:SF3">
    <property type="entry name" value="ARGINASE"/>
    <property type="match status" value="1"/>
</dbReference>
<dbReference type="SUPFAM" id="SSF52768">
    <property type="entry name" value="Arginase/deacetylase"/>
    <property type="match status" value="1"/>
</dbReference>
<dbReference type="Pfam" id="PF00491">
    <property type="entry name" value="Arginase"/>
    <property type="match status" value="1"/>
</dbReference>
<evidence type="ECO:0000256" key="2">
    <source>
        <dbReference type="ARBA" id="ARBA00022801"/>
    </source>
</evidence>
<dbReference type="Gene3D" id="3.40.800.10">
    <property type="entry name" value="Ureohydrolase domain"/>
    <property type="match status" value="1"/>
</dbReference>
<keyword evidence="3" id="KW-0464">Manganese</keyword>
<protein>
    <submittedName>
        <fullName evidence="5">Arginase family protein</fullName>
    </submittedName>
</protein>
<proteinExistence type="inferred from homology"/>
<evidence type="ECO:0000256" key="4">
    <source>
        <dbReference type="PROSITE-ProRule" id="PRU00742"/>
    </source>
</evidence>
<dbReference type="Proteomes" id="UP000679247">
    <property type="component" value="Chromosome"/>
</dbReference>
<dbReference type="InterPro" id="IPR023696">
    <property type="entry name" value="Ureohydrolase_dom_sf"/>
</dbReference>
<dbReference type="PANTHER" id="PTHR43782">
    <property type="entry name" value="ARGINASE"/>
    <property type="match status" value="1"/>
</dbReference>
<evidence type="ECO:0000256" key="3">
    <source>
        <dbReference type="ARBA" id="ARBA00023211"/>
    </source>
</evidence>
<evidence type="ECO:0000313" key="6">
    <source>
        <dbReference type="Proteomes" id="UP000679247"/>
    </source>
</evidence>
<keyword evidence="1" id="KW-0479">Metal-binding</keyword>
<comment type="similarity">
    <text evidence="4">Belongs to the arginase family.</text>
</comment>
<keyword evidence="6" id="KW-1185">Reference proteome</keyword>
<dbReference type="RefSeq" id="WP_214478591.1">
    <property type="nucleotide sequence ID" value="NZ_CP071709.1"/>
</dbReference>
<dbReference type="CDD" id="cd09999">
    <property type="entry name" value="Arginase-like_1"/>
    <property type="match status" value="1"/>
</dbReference>
<reference evidence="5 6" key="1">
    <citation type="submission" date="2021-03" db="EMBL/GenBank/DDBJ databases">
        <title>The first data on the complete genome of the tetrodotoxin-producing bacterium.</title>
        <authorList>
            <person name="Melnikova D.I."/>
            <person name="Nijland R."/>
            <person name="Magarlamov T.Y."/>
        </authorList>
    </citation>
    <scope>NUCLEOTIDE SEQUENCE [LARGE SCALE GENOMIC DNA]</scope>
    <source>
        <strain evidence="5 6">1839</strain>
    </source>
</reference>
<accession>A0ABX8FHD8</accession>
<evidence type="ECO:0000313" key="5">
    <source>
        <dbReference type="EMBL" id="QVY63444.1"/>
    </source>
</evidence>
<dbReference type="InterPro" id="IPR006035">
    <property type="entry name" value="Ureohydrolase"/>
</dbReference>
<sequence length="289" mass="32427">MENEKKTLRLIMPQWQGGNNFSYHFGAQLLAWLAPPTDDETIEVPISTDPTNDDNEDGIVAKKQIIEQTQSALNILHERNPDNVVVLGGDCSVELAPFAYLAEKYKEDLAILWIDAHPDIKTADLYPHYHAMILATLLGEGDSDLAQLVPKKVNPKNIVFAGINDDKEKATAVYEKYKFTNVSSEEFSTSSETLINALRATGASRIAVHFDLDVLDLREFRSQGIAKPERYEEYVGKGLKRSSMQSVTRLIQDVSNEFDVVGLGITEHLPWDAFTLSNMLRNLPLLKKH</sequence>
<keyword evidence="2" id="KW-0378">Hydrolase</keyword>